<keyword evidence="5 6" id="KW-0472">Membrane</keyword>
<keyword evidence="3 6" id="KW-0812">Transmembrane</keyword>
<evidence type="ECO:0000256" key="4">
    <source>
        <dbReference type="ARBA" id="ARBA00022989"/>
    </source>
</evidence>
<keyword evidence="8" id="KW-1185">Reference proteome</keyword>
<evidence type="ECO:0000256" key="2">
    <source>
        <dbReference type="ARBA" id="ARBA00022475"/>
    </source>
</evidence>
<dbReference type="Proteomes" id="UP000446768">
    <property type="component" value="Unassembled WGS sequence"/>
</dbReference>
<accession>A0A7X2IHY3</accession>
<evidence type="ECO:0000256" key="5">
    <source>
        <dbReference type="ARBA" id="ARBA00023136"/>
    </source>
</evidence>
<evidence type="ECO:0000313" key="8">
    <source>
        <dbReference type="Proteomes" id="UP000446768"/>
    </source>
</evidence>
<dbReference type="InterPro" id="IPR001123">
    <property type="entry name" value="LeuE-type"/>
</dbReference>
<name>A0A7X2IHY3_9BURK</name>
<dbReference type="RefSeq" id="WP_154370651.1">
    <property type="nucleotide sequence ID" value="NZ_WKJJ01000001.1"/>
</dbReference>
<proteinExistence type="predicted"/>
<evidence type="ECO:0000256" key="1">
    <source>
        <dbReference type="ARBA" id="ARBA00004651"/>
    </source>
</evidence>
<dbReference type="AlphaFoldDB" id="A0A7X2IHY3"/>
<evidence type="ECO:0000256" key="6">
    <source>
        <dbReference type="SAM" id="Phobius"/>
    </source>
</evidence>
<protein>
    <submittedName>
        <fullName evidence="7">LysE family translocator</fullName>
    </submittedName>
</protein>
<evidence type="ECO:0000313" key="7">
    <source>
        <dbReference type="EMBL" id="MRV70145.1"/>
    </source>
</evidence>
<reference evidence="7 8" key="1">
    <citation type="submission" date="2019-11" db="EMBL/GenBank/DDBJ databases">
        <title>Novel species isolated from a subtropical stream in China.</title>
        <authorList>
            <person name="Lu H."/>
        </authorList>
    </citation>
    <scope>NUCLEOTIDE SEQUENCE [LARGE SCALE GENOMIC DNA]</scope>
    <source>
        <strain evidence="7 8">FT92W</strain>
    </source>
</reference>
<feature type="transmembrane region" description="Helical" evidence="6">
    <location>
        <begin position="155"/>
        <end position="174"/>
    </location>
</feature>
<gene>
    <name evidence="7" type="ORF">GJ700_00205</name>
</gene>
<feature type="transmembrane region" description="Helical" evidence="6">
    <location>
        <begin position="66"/>
        <end position="89"/>
    </location>
</feature>
<feature type="transmembrane region" description="Helical" evidence="6">
    <location>
        <begin position="6"/>
        <end position="29"/>
    </location>
</feature>
<dbReference type="GO" id="GO:0005886">
    <property type="term" value="C:plasma membrane"/>
    <property type="evidence" value="ECO:0007669"/>
    <property type="project" value="UniProtKB-SubCell"/>
</dbReference>
<comment type="subcellular location">
    <subcellularLocation>
        <location evidence="1">Cell membrane</location>
        <topology evidence="1">Multi-pass membrane protein</topology>
    </subcellularLocation>
</comment>
<dbReference type="PANTHER" id="PTHR30086">
    <property type="entry name" value="ARGININE EXPORTER PROTEIN ARGO"/>
    <property type="match status" value="1"/>
</dbReference>
<comment type="caution">
    <text evidence="7">The sequence shown here is derived from an EMBL/GenBank/DDBJ whole genome shotgun (WGS) entry which is preliminary data.</text>
</comment>
<dbReference type="Pfam" id="PF01810">
    <property type="entry name" value="LysE"/>
    <property type="match status" value="1"/>
</dbReference>
<keyword evidence="4 6" id="KW-1133">Transmembrane helix</keyword>
<feature type="transmembrane region" description="Helical" evidence="6">
    <location>
        <begin position="41"/>
        <end position="60"/>
    </location>
</feature>
<dbReference type="EMBL" id="WKJJ01000001">
    <property type="protein sequence ID" value="MRV70145.1"/>
    <property type="molecule type" value="Genomic_DNA"/>
</dbReference>
<dbReference type="GO" id="GO:0015171">
    <property type="term" value="F:amino acid transmembrane transporter activity"/>
    <property type="evidence" value="ECO:0007669"/>
    <property type="project" value="TreeGrafter"/>
</dbReference>
<sequence>MIEVTSLLSIAVALCIGAVSPGPSFLMVAKTAASAGRSNGLHAALGMGLGTLIFAVLSLLGLNAAFVAVPALYLALKLIGGLYLAYLGFRIWQGATQPLDVSINATSDRLTSRGQSYLLLGLVTQMSNPKTAIVYASVFAAFLPATPSIQYNFTVVSLAFVIDAGWYAIVATVLSSNGPRGAYLSYKKWVDRLAGGILGGLGLKLAVSAGQH</sequence>
<keyword evidence="2" id="KW-1003">Cell membrane</keyword>
<evidence type="ECO:0000256" key="3">
    <source>
        <dbReference type="ARBA" id="ARBA00022692"/>
    </source>
</evidence>
<dbReference type="PANTHER" id="PTHR30086:SF19">
    <property type="entry name" value="THREONINE EFFLUX PROTEIN"/>
    <property type="match status" value="1"/>
</dbReference>
<organism evidence="7 8">
    <name type="scientific">Pseudoduganella rivuli</name>
    <dbReference type="NCBI Taxonomy" id="2666085"/>
    <lineage>
        <taxon>Bacteria</taxon>
        <taxon>Pseudomonadati</taxon>
        <taxon>Pseudomonadota</taxon>
        <taxon>Betaproteobacteria</taxon>
        <taxon>Burkholderiales</taxon>
        <taxon>Oxalobacteraceae</taxon>
        <taxon>Telluria group</taxon>
        <taxon>Pseudoduganella</taxon>
    </lineage>
</organism>